<comment type="subcellular location">
    <subcellularLocation>
        <location evidence="1">Membrane</location>
        <topology evidence="1">Multi-pass membrane protein</topology>
    </subcellularLocation>
</comment>
<feature type="transmembrane region" description="Helical" evidence="5">
    <location>
        <begin position="433"/>
        <end position="451"/>
    </location>
</feature>
<organism evidence="7 8">
    <name type="scientific">Musicola paradisiaca (strain Ech703)</name>
    <name type="common">Dickeya paradisiaca</name>
    <name type="synonym">Dickeya dadantii</name>
    <dbReference type="NCBI Taxonomy" id="579405"/>
    <lineage>
        <taxon>Bacteria</taxon>
        <taxon>Pseudomonadati</taxon>
        <taxon>Pseudomonadota</taxon>
        <taxon>Gammaproteobacteria</taxon>
        <taxon>Enterobacterales</taxon>
        <taxon>Pectobacteriaceae</taxon>
        <taxon>Musicola</taxon>
    </lineage>
</organism>
<protein>
    <submittedName>
        <fullName evidence="7">Major facilitator superfamily MFS_1</fullName>
    </submittedName>
</protein>
<proteinExistence type="predicted"/>
<dbReference type="HOGENOM" id="CLU_000960_28_0_6"/>
<evidence type="ECO:0000256" key="5">
    <source>
        <dbReference type="SAM" id="Phobius"/>
    </source>
</evidence>
<evidence type="ECO:0000313" key="8">
    <source>
        <dbReference type="Proteomes" id="UP000002734"/>
    </source>
</evidence>
<feature type="transmembrane region" description="Helical" evidence="5">
    <location>
        <begin position="201"/>
        <end position="219"/>
    </location>
</feature>
<evidence type="ECO:0000313" key="7">
    <source>
        <dbReference type="EMBL" id="ACS85166.1"/>
    </source>
</evidence>
<name>C6CDP9_MUSP7</name>
<feature type="domain" description="Major facilitator superfamily (MFS) profile" evidence="6">
    <location>
        <begin position="17"/>
        <end position="456"/>
    </location>
</feature>
<feature type="transmembrane region" description="Helical" evidence="5">
    <location>
        <begin position="356"/>
        <end position="374"/>
    </location>
</feature>
<keyword evidence="2 5" id="KW-0812">Transmembrane</keyword>
<keyword evidence="4 5" id="KW-0472">Membrane</keyword>
<keyword evidence="3 5" id="KW-1133">Transmembrane helix</keyword>
<dbReference type="PANTHER" id="PTHR23501">
    <property type="entry name" value="MAJOR FACILITATOR SUPERFAMILY"/>
    <property type="match status" value="1"/>
</dbReference>
<dbReference type="Proteomes" id="UP000002734">
    <property type="component" value="Chromosome"/>
</dbReference>
<dbReference type="EMBL" id="CP001654">
    <property type="protein sequence ID" value="ACS85166.1"/>
    <property type="molecule type" value="Genomic_DNA"/>
</dbReference>
<gene>
    <name evidence="7" type="ordered locus">Dd703_1364</name>
</gene>
<accession>C6CDP9</accession>
<dbReference type="eggNOG" id="COG2814">
    <property type="taxonomic scope" value="Bacteria"/>
</dbReference>
<dbReference type="AlphaFoldDB" id="C6CDP9"/>
<dbReference type="InterPro" id="IPR011701">
    <property type="entry name" value="MFS"/>
</dbReference>
<dbReference type="Gene3D" id="1.20.1720.10">
    <property type="entry name" value="Multidrug resistance protein D"/>
    <property type="match status" value="1"/>
</dbReference>
<feature type="transmembrane region" description="Helical" evidence="5">
    <location>
        <begin position="145"/>
        <end position="167"/>
    </location>
</feature>
<feature type="transmembrane region" description="Helical" evidence="5">
    <location>
        <begin position="333"/>
        <end position="350"/>
    </location>
</feature>
<feature type="transmembrane region" description="Helical" evidence="5">
    <location>
        <begin position="395"/>
        <end position="413"/>
    </location>
</feature>
<dbReference type="STRING" id="579405.Dd703_1364"/>
<reference evidence="7" key="1">
    <citation type="submission" date="2009-06" db="EMBL/GenBank/DDBJ databases">
        <title>Complete sequence of Dickeya dadantii Ech703.</title>
        <authorList>
            <consortium name="US DOE Joint Genome Institute"/>
            <person name="Lucas S."/>
            <person name="Copeland A."/>
            <person name="Lapidus A."/>
            <person name="Glavina del Rio T."/>
            <person name="Dalin E."/>
            <person name="Tice H."/>
            <person name="Bruce D."/>
            <person name="Goodwin L."/>
            <person name="Pitluck S."/>
            <person name="Chertkov O."/>
            <person name="Brettin T."/>
            <person name="Detter J.C."/>
            <person name="Han C."/>
            <person name="Larimer F."/>
            <person name="Land M."/>
            <person name="Hauser L."/>
            <person name="Kyrpides N."/>
            <person name="Mikhailova N."/>
            <person name="Balakrishnan V."/>
            <person name="Glasner J."/>
            <person name="Perna N.T."/>
        </authorList>
    </citation>
    <scope>NUCLEOTIDE SEQUENCE [LARGE SCALE GENOMIC DNA]</scope>
    <source>
        <strain evidence="7">Ech703</strain>
    </source>
</reference>
<dbReference type="InterPro" id="IPR020846">
    <property type="entry name" value="MFS_dom"/>
</dbReference>
<dbReference type="GO" id="GO:0022857">
    <property type="term" value="F:transmembrane transporter activity"/>
    <property type="evidence" value="ECO:0007669"/>
    <property type="project" value="InterPro"/>
</dbReference>
<evidence type="ECO:0000256" key="3">
    <source>
        <dbReference type="ARBA" id="ARBA00022989"/>
    </source>
</evidence>
<evidence type="ECO:0000256" key="2">
    <source>
        <dbReference type="ARBA" id="ARBA00022692"/>
    </source>
</evidence>
<evidence type="ECO:0000259" key="6">
    <source>
        <dbReference type="PROSITE" id="PS50850"/>
    </source>
</evidence>
<dbReference type="PROSITE" id="PS50850">
    <property type="entry name" value="MFS"/>
    <property type="match status" value="1"/>
</dbReference>
<feature type="transmembrane region" description="Helical" evidence="5">
    <location>
        <begin position="86"/>
        <end position="106"/>
    </location>
</feature>
<dbReference type="SUPFAM" id="SSF103473">
    <property type="entry name" value="MFS general substrate transporter"/>
    <property type="match status" value="1"/>
</dbReference>
<keyword evidence="8" id="KW-1185">Reference proteome</keyword>
<feature type="transmembrane region" description="Helical" evidence="5">
    <location>
        <begin position="225"/>
        <end position="246"/>
    </location>
</feature>
<evidence type="ECO:0000256" key="1">
    <source>
        <dbReference type="ARBA" id="ARBA00004141"/>
    </source>
</evidence>
<dbReference type="KEGG" id="dda:Dd703_1364"/>
<evidence type="ECO:0000256" key="4">
    <source>
        <dbReference type="ARBA" id="ARBA00023136"/>
    </source>
</evidence>
<dbReference type="GO" id="GO:0005886">
    <property type="term" value="C:plasma membrane"/>
    <property type="evidence" value="ECO:0007669"/>
    <property type="project" value="TreeGrafter"/>
</dbReference>
<dbReference type="Gene3D" id="1.20.1250.20">
    <property type="entry name" value="MFS general substrate transporter like domains"/>
    <property type="match status" value="1"/>
</dbReference>
<dbReference type="RefSeq" id="WP_012764983.1">
    <property type="nucleotide sequence ID" value="NC_012880.1"/>
</dbReference>
<dbReference type="Pfam" id="PF07690">
    <property type="entry name" value="MFS_1"/>
    <property type="match status" value="1"/>
</dbReference>
<feature type="transmembrane region" description="Helical" evidence="5">
    <location>
        <begin position="304"/>
        <end position="326"/>
    </location>
</feature>
<dbReference type="PANTHER" id="PTHR23501:SF1">
    <property type="entry name" value="TRANSPORT PROTEIN HSRA-RELATED"/>
    <property type="match status" value="1"/>
</dbReference>
<feature type="transmembrane region" description="Helical" evidence="5">
    <location>
        <begin position="267"/>
        <end position="292"/>
    </location>
</feature>
<feature type="transmembrane region" description="Helical" evidence="5">
    <location>
        <begin position="112"/>
        <end position="133"/>
    </location>
</feature>
<sequence length="461" mass="48908">MKLMFCQRGASAYPRMPILGAALTFLIQSSDTTLLYLALPTLAQTFGVAVRDMDAVVLSYLAAVVVSTPCSDYLMGRWGAGRVYRWALTLFMLAAVGSASATSLGALCLWRGWQGCGGALMLACARVMLLHGADQRERVRRLNQATAIGLLGTLLGPLGGAACLTLLSWRGLFLLPLPLCLPCLWLPAARSQRLTTPVFDLRGYALIAPALLALLVLSTPSGQRLLSPAVALLAAVIIPGLALSYWRRSGGRHDGIFRFSLLRRHSYRVSLLGNVLVRLCLAAAPLMLSLLLQARGASGGQTGALALLAFSLGALGARLFNGVLLARYGYRRLLSGASLSCALLLIAVAAQGASVSLLLTLTMMLGLCSSMLYNGLNTLAFHDLDDHSYGAGNSLLTLVQLMSMTLGISFGFLLLHADGLSASGTLPIGYDRVFRMMGVGLLLCIPLFFQLEKRIGSTASS</sequence>
<feature type="transmembrane region" description="Helical" evidence="5">
    <location>
        <begin position="173"/>
        <end position="189"/>
    </location>
</feature>
<dbReference type="InterPro" id="IPR036259">
    <property type="entry name" value="MFS_trans_sf"/>
</dbReference>